<evidence type="ECO:0000313" key="3">
    <source>
        <dbReference type="Proteomes" id="UP000009084"/>
    </source>
</evidence>
<comment type="caution">
    <text evidence="2">The sequence shown here is derived from an EMBL/GenBank/DDBJ whole genome shotgun (WGS) entry which is preliminary data.</text>
</comment>
<dbReference type="InterPro" id="IPR050542">
    <property type="entry name" value="Glycosyl_Hydrlase18_Chitinase"/>
</dbReference>
<dbReference type="HOGENOM" id="CLU_060983_1_0_1"/>
<dbReference type="GO" id="GO:0004568">
    <property type="term" value="F:chitinase activity"/>
    <property type="evidence" value="ECO:0007669"/>
    <property type="project" value="TreeGrafter"/>
</dbReference>
<dbReference type="OrthoDB" id="3012298at2759"/>
<dbReference type="PANTHER" id="PTHR45708">
    <property type="entry name" value="ENDOCHITINASE"/>
    <property type="match status" value="1"/>
</dbReference>
<protein>
    <submittedName>
        <fullName evidence="2">Chitinase 3</fullName>
    </submittedName>
</protein>
<dbReference type="InterPro" id="IPR017853">
    <property type="entry name" value="GH"/>
</dbReference>
<dbReference type="PROSITE" id="PS51910">
    <property type="entry name" value="GH18_2"/>
    <property type="match status" value="1"/>
</dbReference>
<dbReference type="GO" id="GO:0005576">
    <property type="term" value="C:extracellular region"/>
    <property type="evidence" value="ECO:0007669"/>
    <property type="project" value="TreeGrafter"/>
</dbReference>
<dbReference type="RefSeq" id="XP_003069866.1">
    <property type="nucleotide sequence ID" value="XM_003069820.1"/>
</dbReference>
<dbReference type="KEGG" id="cpw:9695361"/>
<evidence type="ECO:0000259" key="1">
    <source>
        <dbReference type="PROSITE" id="PS51910"/>
    </source>
</evidence>
<dbReference type="Gene3D" id="3.20.20.80">
    <property type="entry name" value="Glycosidases"/>
    <property type="match status" value="1"/>
</dbReference>
<dbReference type="CDD" id="cd06546">
    <property type="entry name" value="GH18_CTS3_chitinase"/>
    <property type="match status" value="1"/>
</dbReference>
<dbReference type="Pfam" id="PF00704">
    <property type="entry name" value="Glyco_hydro_18"/>
    <property type="match status" value="1"/>
</dbReference>
<dbReference type="InterPro" id="IPR001223">
    <property type="entry name" value="Glyco_hydro18_cat"/>
</dbReference>
<dbReference type="VEuPathDB" id="FungiDB:CPC735_030570"/>
<dbReference type="GO" id="GO:0005975">
    <property type="term" value="P:carbohydrate metabolic process"/>
    <property type="evidence" value="ECO:0007669"/>
    <property type="project" value="InterPro"/>
</dbReference>
<evidence type="ECO:0000313" key="2">
    <source>
        <dbReference type="EMBL" id="EER27721.1"/>
    </source>
</evidence>
<dbReference type="PANTHER" id="PTHR45708:SF60">
    <property type="entry name" value="III CHITINASE, PUTATIVE (AFU_ORTHOLOGUE AFUA_5G03850)-RELATED"/>
    <property type="match status" value="1"/>
</dbReference>
<accession>C5P4T1</accession>
<name>C5P4T1_COCP7</name>
<sequence>MPPIPESHGNSTLTNPRVICYYQTYYPNNGTDYISTLPLLTNDCGVSHIILAAIHINDEPGNITLNDHSPDDPRYVPLWAEMRVMQASGTKVMGMVGGAAKGSYQRLDGSVADFEAFYCPLRDMIRTRNLNGLDLDVEEDMSLDGIIRLIDRLKSDFGDEFIITLAPVATAMVRGLRHLSGFDYRALETARGSKISWYNVQFYNGWGHMLHPSVYDTIIHQGWEAERIVIGLLTNPANGSQGYVPMETISSVLANVLTKYPSFGGVSGWEYFNAMPGGISRPWEWAASISLIVGMKTVLACATSALYSKLATA</sequence>
<reference evidence="2 3" key="1">
    <citation type="journal article" date="2009" name="Genome Res.">
        <title>Comparative genomic analyses of the human fungal pathogens Coccidioides and their relatives.</title>
        <authorList>
            <person name="Sharpton T.J."/>
            <person name="Stajich J.E."/>
            <person name="Rounsley S.D."/>
            <person name="Gardner M.J."/>
            <person name="Wortman J.R."/>
            <person name="Jordar V.S."/>
            <person name="Maiti R."/>
            <person name="Kodira C.D."/>
            <person name="Neafsey D.E."/>
            <person name="Zeng Q."/>
            <person name="Hung C.-Y."/>
            <person name="McMahan C."/>
            <person name="Muszewska A."/>
            <person name="Grynberg M."/>
            <person name="Mandel M.A."/>
            <person name="Kellner E.M."/>
            <person name="Barker B.M."/>
            <person name="Galgiani J.N."/>
            <person name="Orbach M.J."/>
            <person name="Kirkland T.N."/>
            <person name="Cole G.T."/>
            <person name="Henn M.R."/>
            <person name="Birren B.W."/>
            <person name="Taylor J.W."/>
        </authorList>
    </citation>
    <scope>NUCLEOTIDE SEQUENCE [LARGE SCALE GENOMIC DNA]</scope>
    <source>
        <strain evidence="3">C735</strain>
    </source>
</reference>
<dbReference type="AlphaFoldDB" id="C5P4T1"/>
<feature type="domain" description="GH18" evidence="1">
    <location>
        <begin position="16"/>
        <end position="296"/>
    </location>
</feature>
<dbReference type="Proteomes" id="UP000009084">
    <property type="component" value="Unassembled WGS sequence"/>
</dbReference>
<organism evidence="2 3">
    <name type="scientific">Coccidioides posadasii (strain C735)</name>
    <name type="common">Valley fever fungus</name>
    <dbReference type="NCBI Taxonomy" id="222929"/>
    <lineage>
        <taxon>Eukaryota</taxon>
        <taxon>Fungi</taxon>
        <taxon>Dikarya</taxon>
        <taxon>Ascomycota</taxon>
        <taxon>Pezizomycotina</taxon>
        <taxon>Eurotiomycetes</taxon>
        <taxon>Eurotiomycetidae</taxon>
        <taxon>Onygenales</taxon>
        <taxon>Onygenaceae</taxon>
        <taxon>Coccidioides</taxon>
    </lineage>
</organism>
<dbReference type="EMBL" id="ACFW01000025">
    <property type="protein sequence ID" value="EER27721.1"/>
    <property type="molecule type" value="Genomic_DNA"/>
</dbReference>
<proteinExistence type="predicted"/>
<dbReference type="SUPFAM" id="SSF51445">
    <property type="entry name" value="(Trans)glycosidases"/>
    <property type="match status" value="1"/>
</dbReference>
<gene>
    <name evidence="2" type="ORF">CPC735_030570</name>
</gene>